<dbReference type="EMBL" id="JAYWIO010000004">
    <property type="protein sequence ID" value="KAK7267547.1"/>
    <property type="molecule type" value="Genomic_DNA"/>
</dbReference>
<evidence type="ECO:0000313" key="3">
    <source>
        <dbReference type="EMBL" id="KAK7267547.1"/>
    </source>
</evidence>
<dbReference type="GO" id="GO:0005634">
    <property type="term" value="C:nucleus"/>
    <property type="evidence" value="ECO:0007669"/>
    <property type="project" value="UniProtKB-SubCell"/>
</dbReference>
<comment type="similarity">
    <text evidence="1">Belongs to the FHY3/FAR1 family.</text>
</comment>
<keyword evidence="1" id="KW-0862">Zinc</keyword>
<keyword evidence="1" id="KW-0539">Nucleus</keyword>
<comment type="subcellular location">
    <subcellularLocation>
        <location evidence="1">Nucleus</location>
    </subcellularLocation>
</comment>
<protein>
    <recommendedName>
        <fullName evidence="1">Protein FAR1-RELATED SEQUENCE</fullName>
    </recommendedName>
</protein>
<keyword evidence="4" id="KW-1185">Reference proteome</keyword>
<dbReference type="InterPro" id="IPR031052">
    <property type="entry name" value="FHY3/FAR1"/>
</dbReference>
<comment type="caution">
    <text evidence="3">The sequence shown here is derived from an EMBL/GenBank/DDBJ whole genome shotgun (WGS) entry which is preliminary data.</text>
</comment>
<accession>A0AAN9I652</accession>
<feature type="compositionally biased region" description="Basic and acidic residues" evidence="2">
    <location>
        <begin position="13"/>
        <end position="23"/>
    </location>
</feature>
<evidence type="ECO:0000256" key="1">
    <source>
        <dbReference type="RuleBase" id="RU367018"/>
    </source>
</evidence>
<keyword evidence="1" id="KW-0863">Zinc-finger</keyword>
<comment type="function">
    <text evidence="1">Putative transcription activator involved in regulating light control of development.</text>
</comment>
<evidence type="ECO:0000313" key="4">
    <source>
        <dbReference type="Proteomes" id="UP001372338"/>
    </source>
</evidence>
<keyword evidence="1" id="KW-0479">Metal-binding</keyword>
<dbReference type="AlphaFoldDB" id="A0AAN9I652"/>
<proteinExistence type="inferred from homology"/>
<dbReference type="PANTHER" id="PTHR31669:SF292">
    <property type="entry name" value="OS02G0262500 PROTEIN"/>
    <property type="match status" value="1"/>
</dbReference>
<dbReference type="Proteomes" id="UP001372338">
    <property type="component" value="Unassembled WGS sequence"/>
</dbReference>
<evidence type="ECO:0000256" key="2">
    <source>
        <dbReference type="SAM" id="MobiDB-lite"/>
    </source>
</evidence>
<feature type="region of interest" description="Disordered" evidence="2">
    <location>
        <begin position="1"/>
        <end position="26"/>
    </location>
</feature>
<gene>
    <name evidence="3" type="ORF">RIF29_20223</name>
</gene>
<name>A0AAN9I652_CROPI</name>
<dbReference type="GO" id="GO:0006355">
    <property type="term" value="P:regulation of DNA-templated transcription"/>
    <property type="evidence" value="ECO:0007669"/>
    <property type="project" value="UniProtKB-UniRule"/>
</dbReference>
<reference evidence="3 4" key="1">
    <citation type="submission" date="2024-01" db="EMBL/GenBank/DDBJ databases">
        <title>The genomes of 5 underutilized Papilionoideae crops provide insights into root nodulation and disease resistanc.</title>
        <authorList>
            <person name="Yuan L."/>
        </authorList>
    </citation>
    <scope>NUCLEOTIDE SEQUENCE [LARGE SCALE GENOMIC DNA]</scope>
    <source>
        <strain evidence="3">ZHUSHIDOU_FW_LH</strain>
        <tissue evidence="3">Leaf</tissue>
    </source>
</reference>
<dbReference type="GO" id="GO:0008270">
    <property type="term" value="F:zinc ion binding"/>
    <property type="evidence" value="ECO:0007669"/>
    <property type="project" value="UniProtKB-UniRule"/>
</dbReference>
<sequence>MSGEGGPTMNVDDPARASTKHEYVGQSNNPDVEVEHINGDAYYFDKLDLGSITEAEIRKLWFVDNEVAFEFYRRGEFYAGLTTTSRCEGLHAQVGRYVESGYSLIEFIHHFQRCLSYIHWVEVCADHNSQMASFICPERRDNEMLLQKDGIEWYSVLFVKVAVFLHMGELPSYLVSKRWTKKAKEHSVTRNQLGAAFGHDTLFSSRYGALSDICRLWCNLAAMSESDFKELRQKALIDCQRLEAKHRAEDENGDAPRFHGEDANVRDPIRVRTKERVKHCASRPRTAKKPFKCSSCRGEGHSKNHCPYMEDV</sequence>
<dbReference type="PANTHER" id="PTHR31669">
    <property type="entry name" value="PROTEIN FAR1-RELATED SEQUENCE 10-RELATED"/>
    <property type="match status" value="1"/>
</dbReference>
<organism evidence="3 4">
    <name type="scientific">Crotalaria pallida</name>
    <name type="common">Smooth rattlebox</name>
    <name type="synonym">Crotalaria striata</name>
    <dbReference type="NCBI Taxonomy" id="3830"/>
    <lineage>
        <taxon>Eukaryota</taxon>
        <taxon>Viridiplantae</taxon>
        <taxon>Streptophyta</taxon>
        <taxon>Embryophyta</taxon>
        <taxon>Tracheophyta</taxon>
        <taxon>Spermatophyta</taxon>
        <taxon>Magnoliopsida</taxon>
        <taxon>eudicotyledons</taxon>
        <taxon>Gunneridae</taxon>
        <taxon>Pentapetalae</taxon>
        <taxon>rosids</taxon>
        <taxon>fabids</taxon>
        <taxon>Fabales</taxon>
        <taxon>Fabaceae</taxon>
        <taxon>Papilionoideae</taxon>
        <taxon>50 kb inversion clade</taxon>
        <taxon>genistoids sensu lato</taxon>
        <taxon>core genistoids</taxon>
        <taxon>Crotalarieae</taxon>
        <taxon>Crotalaria</taxon>
    </lineage>
</organism>